<gene>
    <name evidence="1" type="ORF">Q9L58_010590</name>
</gene>
<organism evidence="1 2">
    <name type="scientific">Discina gigas</name>
    <dbReference type="NCBI Taxonomy" id="1032678"/>
    <lineage>
        <taxon>Eukaryota</taxon>
        <taxon>Fungi</taxon>
        <taxon>Dikarya</taxon>
        <taxon>Ascomycota</taxon>
        <taxon>Pezizomycotina</taxon>
        <taxon>Pezizomycetes</taxon>
        <taxon>Pezizales</taxon>
        <taxon>Discinaceae</taxon>
        <taxon>Discina</taxon>
    </lineage>
</organism>
<accession>A0ABR3G3P3</accession>
<sequence>MRMESVDGLNTVGMWTDKPGAFQAGDSVIVRCVVLAPELFKKFLKPGADFNLWDGGFFATGKVLARIEDAGRQISAKTGRSICGNHGTLHIRGNMSDDEILKVVQLIDASIPKSCGVAKFRSYGEVALYANREGYLRIAAEMLKCALTNPMPADLHYLFNEDSDFGIDQLTTTEDQLAFFCS</sequence>
<evidence type="ECO:0000313" key="1">
    <source>
        <dbReference type="EMBL" id="KAL0630564.1"/>
    </source>
</evidence>
<name>A0ABR3G3P3_9PEZI</name>
<protein>
    <submittedName>
        <fullName evidence="1">Uncharacterized protein</fullName>
    </submittedName>
</protein>
<reference evidence="1 2" key="1">
    <citation type="submission" date="2024-02" db="EMBL/GenBank/DDBJ databases">
        <title>Discinaceae phylogenomics.</title>
        <authorList>
            <person name="Dirks A.C."/>
            <person name="James T.Y."/>
        </authorList>
    </citation>
    <scope>NUCLEOTIDE SEQUENCE [LARGE SCALE GENOMIC DNA]</scope>
    <source>
        <strain evidence="1 2">ACD0624</strain>
    </source>
</reference>
<dbReference type="Proteomes" id="UP001447188">
    <property type="component" value="Unassembled WGS sequence"/>
</dbReference>
<comment type="caution">
    <text evidence="1">The sequence shown here is derived from an EMBL/GenBank/DDBJ whole genome shotgun (WGS) entry which is preliminary data.</text>
</comment>
<proteinExistence type="predicted"/>
<keyword evidence="2" id="KW-1185">Reference proteome</keyword>
<evidence type="ECO:0000313" key="2">
    <source>
        <dbReference type="Proteomes" id="UP001447188"/>
    </source>
</evidence>
<dbReference type="EMBL" id="JBBBZM010000508">
    <property type="protein sequence ID" value="KAL0630564.1"/>
    <property type="molecule type" value="Genomic_DNA"/>
</dbReference>